<evidence type="ECO:0000313" key="6">
    <source>
        <dbReference type="EMBL" id="PSJ61177.1"/>
    </source>
</evidence>
<accession>A0A2P7SFD9</accession>
<comment type="subcellular location">
    <subcellularLocation>
        <location evidence="1">Cell outer membrane</location>
    </subcellularLocation>
</comment>
<dbReference type="PANTHER" id="PTHR38776:SF1">
    <property type="entry name" value="MLTA-INTERACTING PROTEIN-RELATED"/>
    <property type="match status" value="1"/>
</dbReference>
<evidence type="ECO:0000256" key="5">
    <source>
        <dbReference type="ARBA" id="ARBA00023237"/>
    </source>
</evidence>
<keyword evidence="3" id="KW-0732">Signal</keyword>
<keyword evidence="4" id="KW-0472">Membrane</keyword>
<dbReference type="Pfam" id="PF06629">
    <property type="entry name" value="MipA"/>
    <property type="match status" value="1"/>
</dbReference>
<dbReference type="OrthoDB" id="5462484at2"/>
<dbReference type="AlphaFoldDB" id="A0A2P7SFD9"/>
<evidence type="ECO:0000313" key="7">
    <source>
        <dbReference type="Proteomes" id="UP000241229"/>
    </source>
</evidence>
<dbReference type="GO" id="GO:0009279">
    <property type="term" value="C:cell outer membrane"/>
    <property type="evidence" value="ECO:0007669"/>
    <property type="project" value="UniProtKB-SubCell"/>
</dbReference>
<evidence type="ECO:0000256" key="3">
    <source>
        <dbReference type="ARBA" id="ARBA00022729"/>
    </source>
</evidence>
<organism evidence="6 7">
    <name type="scientific">Kumtagia ephedrae</name>
    <dbReference type="NCBI Taxonomy" id="2116701"/>
    <lineage>
        <taxon>Bacteria</taxon>
        <taxon>Pseudomonadati</taxon>
        <taxon>Pseudomonadota</taxon>
        <taxon>Alphaproteobacteria</taxon>
        <taxon>Hyphomicrobiales</taxon>
        <taxon>Phyllobacteriaceae</taxon>
        <taxon>Kumtagia</taxon>
    </lineage>
</organism>
<gene>
    <name evidence="6" type="ORF">C7I84_10395</name>
</gene>
<evidence type="ECO:0000256" key="4">
    <source>
        <dbReference type="ARBA" id="ARBA00023136"/>
    </source>
</evidence>
<name>A0A2P7SFD9_9HYPH</name>
<reference evidence="6 7" key="1">
    <citation type="submission" date="2018-03" db="EMBL/GenBank/DDBJ databases">
        <title>The draft genome of Mesorhizobium sp. 6GN-30.</title>
        <authorList>
            <person name="Liu L."/>
            <person name="Li L."/>
            <person name="Wang T."/>
            <person name="Zhang X."/>
            <person name="Liang L."/>
        </authorList>
    </citation>
    <scope>NUCLEOTIDE SEQUENCE [LARGE SCALE GENOMIC DNA]</scope>
    <source>
        <strain evidence="6 7">6GN30</strain>
    </source>
</reference>
<comment type="caution">
    <text evidence="6">The sequence shown here is derived from an EMBL/GenBank/DDBJ whole genome shotgun (WGS) entry which is preliminary data.</text>
</comment>
<dbReference type="Proteomes" id="UP000241229">
    <property type="component" value="Unassembled WGS sequence"/>
</dbReference>
<protein>
    <recommendedName>
        <fullName evidence="8">MipA/OmpV family protein</fullName>
    </recommendedName>
</protein>
<sequence length="253" mass="26721">MAAAGEKSGFFDWIHGDWYLTVGAAGFAAPEFEGAGDTIFRATPMISLGKVGPEARFVSRNDNISFSLYDSGAFRTGAVGKIVFPRDADDADDLNGLSDVGWGAELGAFAEVYPTDWLRVRGELRQGVGAHHGVVADVAVDAFTDVTETVRVSGGPRLSMASADYFRTYYGVDAGESAASGLSEYDPGGGLKSVGAGGAVTWKTTDRITTSAFAEYARLLGPAADSSLVEERGSKNQFMIGMSATYRFDFTVP</sequence>
<dbReference type="EMBL" id="PXYK01000008">
    <property type="protein sequence ID" value="PSJ61177.1"/>
    <property type="molecule type" value="Genomic_DNA"/>
</dbReference>
<dbReference type="InterPro" id="IPR010583">
    <property type="entry name" value="MipA"/>
</dbReference>
<proteinExistence type="inferred from homology"/>
<evidence type="ECO:0000256" key="1">
    <source>
        <dbReference type="ARBA" id="ARBA00004442"/>
    </source>
</evidence>
<evidence type="ECO:0008006" key="8">
    <source>
        <dbReference type="Google" id="ProtNLM"/>
    </source>
</evidence>
<evidence type="ECO:0000256" key="2">
    <source>
        <dbReference type="ARBA" id="ARBA00005722"/>
    </source>
</evidence>
<keyword evidence="5" id="KW-0998">Cell outer membrane</keyword>
<dbReference type="PANTHER" id="PTHR38776">
    <property type="entry name" value="MLTA-INTERACTING PROTEIN-RELATED"/>
    <property type="match status" value="1"/>
</dbReference>
<comment type="similarity">
    <text evidence="2">Belongs to the MipA/OmpV family.</text>
</comment>
<keyword evidence="7" id="KW-1185">Reference proteome</keyword>